<accession>B9K8Q8</accession>
<evidence type="ECO:0000313" key="2">
    <source>
        <dbReference type="Proteomes" id="UP000000445"/>
    </source>
</evidence>
<dbReference type="Gene3D" id="3.40.720.10">
    <property type="entry name" value="Alkaline Phosphatase, subunit A"/>
    <property type="match status" value="1"/>
</dbReference>
<name>B9K8Q8_THENN</name>
<sequence length="401" mass="46609">MLSFFCETPFQILPYGKEELDSMQLERLDEGLFYPHYNGYSIVNFSNTILSIFGEKTLHRPFPLPERFLENVRKVVVLVVDALSYDVFSNTIQDDDVQVFPCSSVFPTTTAAALPSLYSGLTPLEHGFLGYILYLREVGSPVNMIEMAPPGFPRESVLRIHEFRFTTIFQRLKVRSFFLVPRYLLGTGFSRLMSQGAEQIGFSSFGDMIEKTLEILANQETVLVFAYWPSLDSIAHKSGVGRAYFRELKWLYRILKEELIRRLKSDTLFFMVSDHGQISTPPEREVWWDSFSEVMRFLDRPPAGEQRMMYLYTKRKKALVEYLVEKYADFAIFIDARRATRLFGIGKSHPEFFHRIGDLILITKENFSFNYRYTGKEESLSGRHGSLTHQELVVPLVVYRR</sequence>
<dbReference type="eggNOG" id="COG1524">
    <property type="taxonomic scope" value="Bacteria"/>
</dbReference>
<dbReference type="InterPro" id="IPR002591">
    <property type="entry name" value="Phosphodiest/P_Trfase"/>
</dbReference>
<dbReference type="Pfam" id="PF01663">
    <property type="entry name" value="Phosphodiest"/>
    <property type="match status" value="1"/>
</dbReference>
<dbReference type="KEGG" id="tna:CTN_1165"/>
<dbReference type="Proteomes" id="UP000000445">
    <property type="component" value="Chromosome"/>
</dbReference>
<dbReference type="EMBL" id="CP000916">
    <property type="protein sequence ID" value="ACM23341.1"/>
    <property type="molecule type" value="Genomic_DNA"/>
</dbReference>
<dbReference type="InterPro" id="IPR017850">
    <property type="entry name" value="Alkaline_phosphatase_core_sf"/>
</dbReference>
<dbReference type="STRING" id="309803.CTN_1165"/>
<protein>
    <submittedName>
        <fullName evidence="1">Type I phosphodiesterase/nucleotide pyrophosphatase</fullName>
    </submittedName>
</protein>
<proteinExistence type="predicted"/>
<evidence type="ECO:0000313" key="1">
    <source>
        <dbReference type="EMBL" id="ACM23341.1"/>
    </source>
</evidence>
<reference evidence="1 2" key="1">
    <citation type="journal article" date="2009" name="Biosci. Biotechnol. Biochem.">
        <title>WeGAS: a web-based microbial genome annotation system.</title>
        <authorList>
            <person name="Lee D."/>
            <person name="Seo H."/>
            <person name="Park C."/>
            <person name="Park K."/>
        </authorList>
    </citation>
    <scope>NUCLEOTIDE SEQUENCE [LARGE SCALE GENOMIC DNA]</scope>
    <source>
        <strain evidence="2">ATCC 49049 / DSM 4359 / NBRC 107923 / NS-E</strain>
    </source>
</reference>
<dbReference type="AlphaFoldDB" id="B9K8Q8"/>
<dbReference type="HOGENOM" id="CLU_039939_1_0_0"/>
<gene>
    <name evidence="1" type="ordered locus">CTN_1165</name>
</gene>
<keyword evidence="2" id="KW-1185">Reference proteome</keyword>
<organism evidence="1 2">
    <name type="scientific">Thermotoga neapolitana (strain ATCC 49049 / DSM 4359 / NBRC 107923 / NS-E)</name>
    <dbReference type="NCBI Taxonomy" id="309803"/>
    <lineage>
        <taxon>Bacteria</taxon>
        <taxon>Thermotogati</taxon>
        <taxon>Thermotogota</taxon>
        <taxon>Thermotogae</taxon>
        <taxon>Thermotogales</taxon>
        <taxon>Thermotogaceae</taxon>
        <taxon>Thermotoga</taxon>
    </lineage>
</organism>
<dbReference type="SUPFAM" id="SSF53649">
    <property type="entry name" value="Alkaline phosphatase-like"/>
    <property type="match status" value="1"/>
</dbReference>